<reference evidence="1 2" key="1">
    <citation type="journal article" date="2017" name="Int. J. Syst. Evol. Microbiol.">
        <title>Solibacillus kalamii sp. nov., isolated from a high-efficiency particulate arrestance filter system used in the International Space Station.</title>
        <authorList>
            <person name="Checinska Sielaff A."/>
            <person name="Kumar R.M."/>
            <person name="Pal D."/>
            <person name="Mayilraj S."/>
            <person name="Venkateswaran K."/>
        </authorList>
    </citation>
    <scope>NUCLEOTIDE SEQUENCE [LARGE SCALE GENOMIC DNA]</scope>
    <source>
        <strain evidence="1 2">ISSFR-015</strain>
    </source>
</reference>
<proteinExistence type="predicted"/>
<protein>
    <submittedName>
        <fullName evidence="1">Uncharacterized protein</fullName>
    </submittedName>
</protein>
<dbReference type="RefSeq" id="WP_008405898.1">
    <property type="nucleotide sequence ID" value="NZ_JAFBEY010000008.1"/>
</dbReference>
<evidence type="ECO:0000313" key="1">
    <source>
        <dbReference type="EMBL" id="OUZ38067.1"/>
    </source>
</evidence>
<gene>
    <name evidence="1" type="ORF">CBM15_14890</name>
</gene>
<comment type="caution">
    <text evidence="1">The sequence shown here is derived from an EMBL/GenBank/DDBJ whole genome shotgun (WGS) entry which is preliminary data.</text>
</comment>
<name>A0ABX3ZEF6_9BACL</name>
<dbReference type="Proteomes" id="UP000196594">
    <property type="component" value="Unassembled WGS sequence"/>
</dbReference>
<keyword evidence="2" id="KW-1185">Reference proteome</keyword>
<sequence>MKTFSFKLFGGYKVSLDKTDITIDYAGEKFLFINKSKPRMKTISYNDILRVDYKEAGMTFGYVRLITAENAPYVSSTYVAQHDENAWMVEKDEISFLNEVLDILKKHCKHIQFAQLKA</sequence>
<accession>A0ABX3ZEF6</accession>
<organism evidence="1 2">
    <name type="scientific">Solibacillus kalamii</name>
    <dbReference type="NCBI Taxonomy" id="1748298"/>
    <lineage>
        <taxon>Bacteria</taxon>
        <taxon>Bacillati</taxon>
        <taxon>Bacillota</taxon>
        <taxon>Bacilli</taxon>
        <taxon>Bacillales</taxon>
        <taxon>Caryophanaceae</taxon>
        <taxon>Solibacillus</taxon>
    </lineage>
</organism>
<dbReference type="EMBL" id="NHNT01000011">
    <property type="protein sequence ID" value="OUZ38067.1"/>
    <property type="molecule type" value="Genomic_DNA"/>
</dbReference>
<evidence type="ECO:0000313" key="2">
    <source>
        <dbReference type="Proteomes" id="UP000196594"/>
    </source>
</evidence>